<evidence type="ECO:0000313" key="2">
    <source>
        <dbReference type="Proteomes" id="UP001516400"/>
    </source>
</evidence>
<protein>
    <submittedName>
        <fullName evidence="1">Uncharacterized protein</fullName>
    </submittedName>
</protein>
<sequence length="98" mass="11222">MGLLDNQIREKLSQMVDLTLKKLKKCATSMKRAESRQPKWVEARKQRYLRTAYAKLSEEQQNLSGDSEEFLLNSIGSEIMNAELTNNNKNKNGLVGTF</sequence>
<accession>A0ABD2MQL1</accession>
<organism evidence="1 2">
    <name type="scientific">Cryptolaemus montrouzieri</name>
    <dbReference type="NCBI Taxonomy" id="559131"/>
    <lineage>
        <taxon>Eukaryota</taxon>
        <taxon>Metazoa</taxon>
        <taxon>Ecdysozoa</taxon>
        <taxon>Arthropoda</taxon>
        <taxon>Hexapoda</taxon>
        <taxon>Insecta</taxon>
        <taxon>Pterygota</taxon>
        <taxon>Neoptera</taxon>
        <taxon>Endopterygota</taxon>
        <taxon>Coleoptera</taxon>
        <taxon>Polyphaga</taxon>
        <taxon>Cucujiformia</taxon>
        <taxon>Coccinelloidea</taxon>
        <taxon>Coccinellidae</taxon>
        <taxon>Scymninae</taxon>
        <taxon>Scymnini</taxon>
        <taxon>Cryptolaemus</taxon>
    </lineage>
</organism>
<gene>
    <name evidence="1" type="ORF">HHI36_007753</name>
</gene>
<proteinExistence type="predicted"/>
<dbReference type="Proteomes" id="UP001516400">
    <property type="component" value="Unassembled WGS sequence"/>
</dbReference>
<dbReference type="AlphaFoldDB" id="A0ABD2MQL1"/>
<name>A0ABD2MQL1_9CUCU</name>
<keyword evidence="2" id="KW-1185">Reference proteome</keyword>
<reference evidence="1 2" key="1">
    <citation type="journal article" date="2021" name="BMC Biol.">
        <title>Horizontally acquired antibacterial genes associated with adaptive radiation of ladybird beetles.</title>
        <authorList>
            <person name="Li H.S."/>
            <person name="Tang X.F."/>
            <person name="Huang Y.H."/>
            <person name="Xu Z.Y."/>
            <person name="Chen M.L."/>
            <person name="Du X.Y."/>
            <person name="Qiu B.Y."/>
            <person name="Chen P.T."/>
            <person name="Zhang W."/>
            <person name="Slipinski A."/>
            <person name="Escalona H.E."/>
            <person name="Waterhouse R.M."/>
            <person name="Zwick A."/>
            <person name="Pang H."/>
        </authorList>
    </citation>
    <scope>NUCLEOTIDE SEQUENCE [LARGE SCALE GENOMIC DNA]</scope>
    <source>
        <strain evidence="1">SYSU2018</strain>
    </source>
</reference>
<evidence type="ECO:0000313" key="1">
    <source>
        <dbReference type="EMBL" id="KAL3268649.1"/>
    </source>
</evidence>
<dbReference type="EMBL" id="JABFTP020000021">
    <property type="protein sequence ID" value="KAL3268649.1"/>
    <property type="molecule type" value="Genomic_DNA"/>
</dbReference>
<comment type="caution">
    <text evidence="1">The sequence shown here is derived from an EMBL/GenBank/DDBJ whole genome shotgun (WGS) entry which is preliminary data.</text>
</comment>